<dbReference type="InParanoid" id="A0A6P7HAK8"/>
<dbReference type="AlphaFoldDB" id="A0A6P7HAK8"/>
<protein>
    <submittedName>
        <fullName evidence="1">Uncharacterized protein LOC114348326</fullName>
    </submittedName>
</protein>
<accession>A0A6P7HAK8</accession>
<gene>
    <name evidence="1" type="primary">LOC114348326</name>
</gene>
<name>A0A6P7HAK8_DIAVI</name>
<organism evidence="1">
    <name type="scientific">Diabrotica virgifera virgifera</name>
    <name type="common">western corn rootworm</name>
    <dbReference type="NCBI Taxonomy" id="50390"/>
    <lineage>
        <taxon>Eukaryota</taxon>
        <taxon>Metazoa</taxon>
        <taxon>Ecdysozoa</taxon>
        <taxon>Arthropoda</taxon>
        <taxon>Hexapoda</taxon>
        <taxon>Insecta</taxon>
        <taxon>Pterygota</taxon>
        <taxon>Neoptera</taxon>
        <taxon>Endopterygota</taxon>
        <taxon>Coleoptera</taxon>
        <taxon>Polyphaga</taxon>
        <taxon>Cucujiformia</taxon>
        <taxon>Chrysomeloidea</taxon>
        <taxon>Chrysomelidae</taxon>
        <taxon>Galerucinae</taxon>
        <taxon>Diabroticina</taxon>
        <taxon>Diabroticites</taxon>
        <taxon>Diabrotica</taxon>
    </lineage>
</organism>
<proteinExistence type="predicted"/>
<dbReference type="RefSeq" id="XP_028154713.1">
    <property type="nucleotide sequence ID" value="XM_028298912.1"/>
</dbReference>
<sequence>MSQLLRVVSTTYTFSFQPPTPIVLDPNKDYEIALRAFHSYNSIPNIENNKFYYCNDKNKWQNFAFLDGCYEIADIEEYIQKKLGADNELKPESIFSLKPNHNTLQCQIFSKYRISFKQPDSLGTVLGFSPAILNPGRIHSSNLPVRIIKVSSIRF</sequence>
<evidence type="ECO:0000313" key="1">
    <source>
        <dbReference type="RefSeq" id="XP_028154713.1"/>
    </source>
</evidence>
<reference evidence="1" key="1">
    <citation type="submission" date="2025-08" db="UniProtKB">
        <authorList>
            <consortium name="RefSeq"/>
        </authorList>
    </citation>
    <scope>IDENTIFICATION</scope>
    <source>
        <tissue evidence="1">Whole insect</tissue>
    </source>
</reference>